<keyword evidence="3 6" id="KW-0238">DNA-binding</keyword>
<accession>A0A840UM49</accession>
<dbReference type="FunFam" id="1.10.10.10:FF:000001">
    <property type="entry name" value="LysR family transcriptional regulator"/>
    <property type="match status" value="1"/>
</dbReference>
<dbReference type="GO" id="GO:0003700">
    <property type="term" value="F:DNA-binding transcription factor activity"/>
    <property type="evidence" value="ECO:0007669"/>
    <property type="project" value="InterPro"/>
</dbReference>
<evidence type="ECO:0000256" key="2">
    <source>
        <dbReference type="ARBA" id="ARBA00023015"/>
    </source>
</evidence>
<dbReference type="PANTHER" id="PTHR30126">
    <property type="entry name" value="HTH-TYPE TRANSCRIPTIONAL REGULATOR"/>
    <property type="match status" value="1"/>
</dbReference>
<dbReference type="PROSITE" id="PS50931">
    <property type="entry name" value="HTH_LYSR"/>
    <property type="match status" value="1"/>
</dbReference>
<dbReference type="Pfam" id="PF00126">
    <property type="entry name" value="HTH_1"/>
    <property type="match status" value="1"/>
</dbReference>
<comment type="similarity">
    <text evidence="1">Belongs to the LysR transcriptional regulatory family.</text>
</comment>
<dbReference type="Pfam" id="PF03466">
    <property type="entry name" value="LysR_substrate"/>
    <property type="match status" value="1"/>
</dbReference>
<organism evidence="6 7">
    <name type="scientific">Marinobacter oulmenensis</name>
    <dbReference type="NCBI Taxonomy" id="643747"/>
    <lineage>
        <taxon>Bacteria</taxon>
        <taxon>Pseudomonadati</taxon>
        <taxon>Pseudomonadota</taxon>
        <taxon>Gammaproteobacteria</taxon>
        <taxon>Pseudomonadales</taxon>
        <taxon>Marinobacteraceae</taxon>
        <taxon>Marinobacter</taxon>
    </lineage>
</organism>
<sequence length="302" mass="32701">MNIDLKALELFCTVARELSITLAAQRLGRAPSNVTTRIQQLESELGVSLFLRKNKRLHLSPEGEQFLVYAQKILSVSEEARQILHPDKPGGSLRIGAMESTAASRLPEALASYHRKWPEVALSVTTGPSAPMLEAVQARSVDCAFIAPAVGTEGKENSELSSMGLVGQPVFREELMLVLPEAHPPITSAADVAVGSLATFRPGCTYRSIAEEWFRKGGVNPSSIPNIQEVGSYHGMIACVCAGTSACVIPKSVIELLHEPVGIQQIPLKTIDTWLVWRENYDTPALRELISILSGAHATQGR</sequence>
<evidence type="ECO:0000259" key="5">
    <source>
        <dbReference type="PROSITE" id="PS50931"/>
    </source>
</evidence>
<evidence type="ECO:0000313" key="6">
    <source>
        <dbReference type="EMBL" id="MBB5321758.1"/>
    </source>
</evidence>
<dbReference type="SUPFAM" id="SSF46785">
    <property type="entry name" value="Winged helix' DNA-binding domain"/>
    <property type="match status" value="1"/>
</dbReference>
<evidence type="ECO:0000256" key="4">
    <source>
        <dbReference type="ARBA" id="ARBA00023163"/>
    </source>
</evidence>
<reference evidence="6 7" key="1">
    <citation type="submission" date="2020-08" db="EMBL/GenBank/DDBJ databases">
        <title>Genomic Encyclopedia of Type Strains, Phase IV (KMG-IV): sequencing the most valuable type-strain genomes for metagenomic binning, comparative biology and taxonomic classification.</title>
        <authorList>
            <person name="Goeker M."/>
        </authorList>
    </citation>
    <scope>NUCLEOTIDE SEQUENCE [LARGE SCALE GENOMIC DNA]</scope>
    <source>
        <strain evidence="6 7">DSM 22359</strain>
    </source>
</reference>
<dbReference type="InterPro" id="IPR005119">
    <property type="entry name" value="LysR_subst-bd"/>
</dbReference>
<gene>
    <name evidence="6" type="ORF">HNR38_002252</name>
</gene>
<dbReference type="GO" id="GO:0000976">
    <property type="term" value="F:transcription cis-regulatory region binding"/>
    <property type="evidence" value="ECO:0007669"/>
    <property type="project" value="TreeGrafter"/>
</dbReference>
<dbReference type="Gene3D" id="3.40.190.290">
    <property type="match status" value="1"/>
</dbReference>
<dbReference type="Gene3D" id="1.10.10.10">
    <property type="entry name" value="Winged helix-like DNA-binding domain superfamily/Winged helix DNA-binding domain"/>
    <property type="match status" value="1"/>
</dbReference>
<dbReference type="Proteomes" id="UP000591735">
    <property type="component" value="Unassembled WGS sequence"/>
</dbReference>
<dbReference type="PANTHER" id="PTHR30126:SF40">
    <property type="entry name" value="HTH-TYPE TRANSCRIPTIONAL REGULATOR GLTR"/>
    <property type="match status" value="1"/>
</dbReference>
<keyword evidence="4" id="KW-0804">Transcription</keyword>
<dbReference type="SUPFAM" id="SSF53850">
    <property type="entry name" value="Periplasmic binding protein-like II"/>
    <property type="match status" value="1"/>
</dbReference>
<dbReference type="InterPro" id="IPR036390">
    <property type="entry name" value="WH_DNA-bd_sf"/>
</dbReference>
<evidence type="ECO:0000256" key="3">
    <source>
        <dbReference type="ARBA" id="ARBA00023125"/>
    </source>
</evidence>
<evidence type="ECO:0000256" key="1">
    <source>
        <dbReference type="ARBA" id="ARBA00009437"/>
    </source>
</evidence>
<comment type="caution">
    <text evidence="6">The sequence shown here is derived from an EMBL/GenBank/DDBJ whole genome shotgun (WGS) entry which is preliminary data.</text>
</comment>
<dbReference type="InterPro" id="IPR000847">
    <property type="entry name" value="LysR_HTH_N"/>
</dbReference>
<feature type="domain" description="HTH lysR-type" evidence="5">
    <location>
        <begin position="3"/>
        <end position="60"/>
    </location>
</feature>
<name>A0A840UM49_9GAMM</name>
<evidence type="ECO:0000313" key="7">
    <source>
        <dbReference type="Proteomes" id="UP000591735"/>
    </source>
</evidence>
<keyword evidence="2" id="KW-0805">Transcription regulation</keyword>
<dbReference type="AlphaFoldDB" id="A0A840UM49"/>
<protein>
    <submittedName>
        <fullName evidence="6">DNA-binding transcriptional LysR family regulator</fullName>
    </submittedName>
</protein>
<keyword evidence="7" id="KW-1185">Reference proteome</keyword>
<dbReference type="InterPro" id="IPR036388">
    <property type="entry name" value="WH-like_DNA-bd_sf"/>
</dbReference>
<proteinExistence type="inferred from homology"/>
<dbReference type="EMBL" id="JACHFE010000005">
    <property type="protein sequence ID" value="MBB5321758.1"/>
    <property type="molecule type" value="Genomic_DNA"/>
</dbReference>